<dbReference type="PROSITE" id="PS01229">
    <property type="entry name" value="COF_2"/>
    <property type="match status" value="1"/>
</dbReference>
<dbReference type="GO" id="GO:0016791">
    <property type="term" value="F:phosphatase activity"/>
    <property type="evidence" value="ECO:0007669"/>
    <property type="project" value="TreeGrafter"/>
</dbReference>
<accession>A0A917HEK9</accession>
<dbReference type="Gene3D" id="3.40.50.1000">
    <property type="entry name" value="HAD superfamily/HAD-like"/>
    <property type="match status" value="1"/>
</dbReference>
<dbReference type="InterPro" id="IPR036412">
    <property type="entry name" value="HAD-like_sf"/>
</dbReference>
<keyword evidence="1" id="KW-0378">Hydrolase</keyword>
<sequence>MYKLIAIDVDDTLLNDDLIVTEGTRAALEQAIAQGVTVTLATGRMYASARKIADQIQLNVPIITYQGSLVKTLLDGQVLYERSVPTEITRLLYAFAKEKGLHLQFYVDDVLYVAEDNDRARAYSALSKIPYVVADDVEALLDKPNTKLLMIDEPAYLDQIAEELKPLISDKVHMTKSKAHYLEFTHKEGTKGHALRFMAEHLGCSIEQTIAIGDAWNDREMIEAAGLGVAMGNAVPALKELANYVTFSNNEDGVKHVIDKFVLQAE</sequence>
<dbReference type="RefSeq" id="WP_188890640.1">
    <property type="nucleotide sequence ID" value="NZ_BMHY01000007.1"/>
</dbReference>
<dbReference type="SFLD" id="SFLDS00003">
    <property type="entry name" value="Haloacid_Dehalogenase"/>
    <property type="match status" value="1"/>
</dbReference>
<dbReference type="EMBL" id="BMHY01000007">
    <property type="protein sequence ID" value="GGG76788.1"/>
    <property type="molecule type" value="Genomic_DNA"/>
</dbReference>
<dbReference type="SFLD" id="SFLDG01144">
    <property type="entry name" value="C2.B.4:_PGP_Like"/>
    <property type="match status" value="1"/>
</dbReference>
<dbReference type="CDD" id="cd07516">
    <property type="entry name" value="HAD_Pase"/>
    <property type="match status" value="1"/>
</dbReference>
<dbReference type="PANTHER" id="PTHR10000:SF8">
    <property type="entry name" value="HAD SUPERFAMILY HYDROLASE-LIKE, TYPE 3"/>
    <property type="match status" value="1"/>
</dbReference>
<evidence type="ECO:0000313" key="2">
    <source>
        <dbReference type="Proteomes" id="UP000600247"/>
    </source>
</evidence>
<gene>
    <name evidence="1" type="ORF">GCM10010918_36650</name>
</gene>
<comment type="caution">
    <text evidence="1">The sequence shown here is derived from an EMBL/GenBank/DDBJ whole genome shotgun (WGS) entry which is preliminary data.</text>
</comment>
<dbReference type="PANTHER" id="PTHR10000">
    <property type="entry name" value="PHOSPHOSERINE PHOSPHATASE"/>
    <property type="match status" value="1"/>
</dbReference>
<dbReference type="Pfam" id="PF08282">
    <property type="entry name" value="Hydrolase_3"/>
    <property type="match status" value="1"/>
</dbReference>
<dbReference type="InterPro" id="IPR023214">
    <property type="entry name" value="HAD_sf"/>
</dbReference>
<proteinExistence type="predicted"/>
<dbReference type="SUPFAM" id="SSF56784">
    <property type="entry name" value="HAD-like"/>
    <property type="match status" value="1"/>
</dbReference>
<organism evidence="1 2">
    <name type="scientific">Paenibacillus radicis</name>
    <name type="common">ex Gao et al. 2016</name>
    <dbReference type="NCBI Taxonomy" id="1737354"/>
    <lineage>
        <taxon>Bacteria</taxon>
        <taxon>Bacillati</taxon>
        <taxon>Bacillota</taxon>
        <taxon>Bacilli</taxon>
        <taxon>Bacillales</taxon>
        <taxon>Paenibacillaceae</taxon>
        <taxon>Paenibacillus</taxon>
    </lineage>
</organism>
<dbReference type="SFLD" id="SFLDG01140">
    <property type="entry name" value="C2.B:_Phosphomannomutase_and_P"/>
    <property type="match status" value="1"/>
</dbReference>
<evidence type="ECO:0000313" key="1">
    <source>
        <dbReference type="EMBL" id="GGG76788.1"/>
    </source>
</evidence>
<dbReference type="GO" id="GO:0005829">
    <property type="term" value="C:cytosol"/>
    <property type="evidence" value="ECO:0007669"/>
    <property type="project" value="TreeGrafter"/>
</dbReference>
<dbReference type="InterPro" id="IPR000150">
    <property type="entry name" value="Cof"/>
</dbReference>
<protein>
    <submittedName>
        <fullName evidence="1">Hydrolase</fullName>
    </submittedName>
</protein>
<dbReference type="InterPro" id="IPR006379">
    <property type="entry name" value="HAD-SF_hydro_IIB"/>
</dbReference>
<dbReference type="NCBIfam" id="TIGR01484">
    <property type="entry name" value="HAD-SF-IIB"/>
    <property type="match status" value="1"/>
</dbReference>
<dbReference type="Gene3D" id="3.30.1240.10">
    <property type="match status" value="1"/>
</dbReference>
<dbReference type="Proteomes" id="UP000600247">
    <property type="component" value="Unassembled WGS sequence"/>
</dbReference>
<reference evidence="1 2" key="1">
    <citation type="journal article" date="2014" name="Int. J. Syst. Evol. Microbiol.">
        <title>Complete genome sequence of Corynebacterium casei LMG S-19264T (=DSM 44701T), isolated from a smear-ripened cheese.</title>
        <authorList>
            <consortium name="US DOE Joint Genome Institute (JGI-PGF)"/>
            <person name="Walter F."/>
            <person name="Albersmeier A."/>
            <person name="Kalinowski J."/>
            <person name="Ruckert C."/>
        </authorList>
    </citation>
    <scope>NUCLEOTIDE SEQUENCE [LARGE SCALE GENOMIC DNA]</scope>
    <source>
        <strain evidence="1 2">CGMCC 1.15286</strain>
    </source>
</reference>
<keyword evidence="2" id="KW-1185">Reference proteome</keyword>
<dbReference type="GO" id="GO:0000287">
    <property type="term" value="F:magnesium ion binding"/>
    <property type="evidence" value="ECO:0007669"/>
    <property type="project" value="TreeGrafter"/>
</dbReference>
<dbReference type="AlphaFoldDB" id="A0A917HEK9"/>
<dbReference type="NCBIfam" id="TIGR00099">
    <property type="entry name" value="Cof-subfamily"/>
    <property type="match status" value="1"/>
</dbReference>
<name>A0A917HEK9_9BACL</name>